<dbReference type="OrthoDB" id="1571022at2759"/>
<evidence type="ECO:0008006" key="4">
    <source>
        <dbReference type="Google" id="ProtNLM"/>
    </source>
</evidence>
<keyword evidence="3" id="KW-1185">Reference proteome</keyword>
<dbReference type="Proteomes" id="UP000327157">
    <property type="component" value="Chromosome 7"/>
</dbReference>
<evidence type="ECO:0000313" key="3">
    <source>
        <dbReference type="Proteomes" id="UP000327157"/>
    </source>
</evidence>
<gene>
    <name evidence="2" type="ORF">D8674_030497</name>
</gene>
<reference evidence="2 3" key="1">
    <citation type="submission" date="2019-09" db="EMBL/GenBank/DDBJ databases">
        <authorList>
            <person name="Ou C."/>
        </authorList>
    </citation>
    <scope>NUCLEOTIDE SEQUENCE [LARGE SCALE GENOMIC DNA]</scope>
    <source>
        <strain evidence="2">S2</strain>
        <tissue evidence="2">Leaf</tissue>
    </source>
</reference>
<evidence type="ECO:0000256" key="1">
    <source>
        <dbReference type="SAM" id="MobiDB-lite"/>
    </source>
</evidence>
<feature type="region of interest" description="Disordered" evidence="1">
    <location>
        <begin position="35"/>
        <end position="68"/>
    </location>
</feature>
<dbReference type="EMBL" id="SMOL01000781">
    <property type="protein sequence ID" value="KAB2595047.1"/>
    <property type="molecule type" value="Genomic_DNA"/>
</dbReference>
<evidence type="ECO:0000313" key="2">
    <source>
        <dbReference type="EMBL" id="KAB2595047.1"/>
    </source>
</evidence>
<protein>
    <recommendedName>
        <fullName evidence="4">No apical meristem-associated C-terminal domain-containing protein</fullName>
    </recommendedName>
</protein>
<organism evidence="2 3">
    <name type="scientific">Pyrus ussuriensis x Pyrus communis</name>
    <dbReference type="NCBI Taxonomy" id="2448454"/>
    <lineage>
        <taxon>Eukaryota</taxon>
        <taxon>Viridiplantae</taxon>
        <taxon>Streptophyta</taxon>
        <taxon>Embryophyta</taxon>
        <taxon>Tracheophyta</taxon>
        <taxon>Spermatophyta</taxon>
        <taxon>Magnoliopsida</taxon>
        <taxon>eudicotyledons</taxon>
        <taxon>Gunneridae</taxon>
        <taxon>Pentapetalae</taxon>
        <taxon>rosids</taxon>
        <taxon>fabids</taxon>
        <taxon>Rosales</taxon>
        <taxon>Rosaceae</taxon>
        <taxon>Amygdaloideae</taxon>
        <taxon>Maleae</taxon>
        <taxon>Pyrus</taxon>
    </lineage>
</organism>
<dbReference type="AlphaFoldDB" id="A0A5N5EWB4"/>
<accession>A0A5N5EWB4</accession>
<sequence>MVVSAMKGRAWTQKEDEALCRAYRWPSEYSVRGSSQTSEGVWTHPPQERVGPTPVFGNASSNAEKGKTKDNYAFQQEMASLLRLMAEQNAFATEERSHRHEERAKQIQEEMDDRNMQRIISDYTLMSKAYFDRKMREIMARQELFTSDYNPTMADDDDDDDYRL</sequence>
<reference evidence="3" key="2">
    <citation type="submission" date="2019-10" db="EMBL/GenBank/DDBJ databases">
        <title>A de novo genome assembly of a pear dwarfing rootstock.</title>
        <authorList>
            <person name="Wang F."/>
            <person name="Wang J."/>
            <person name="Li S."/>
            <person name="Zhang Y."/>
            <person name="Fang M."/>
            <person name="Ma L."/>
            <person name="Zhao Y."/>
            <person name="Jiang S."/>
        </authorList>
    </citation>
    <scope>NUCLEOTIDE SEQUENCE [LARGE SCALE GENOMIC DNA]</scope>
</reference>
<comment type="caution">
    <text evidence="2">The sequence shown here is derived from an EMBL/GenBank/DDBJ whole genome shotgun (WGS) entry which is preliminary data.</text>
</comment>
<reference evidence="2 3" key="3">
    <citation type="submission" date="2019-11" db="EMBL/GenBank/DDBJ databases">
        <title>A de novo genome assembly of a pear dwarfing rootstock.</title>
        <authorList>
            <person name="Wang F."/>
            <person name="Wang J."/>
            <person name="Li S."/>
            <person name="Zhang Y."/>
            <person name="Fang M."/>
            <person name="Ma L."/>
            <person name="Zhao Y."/>
            <person name="Jiang S."/>
        </authorList>
    </citation>
    <scope>NUCLEOTIDE SEQUENCE [LARGE SCALE GENOMIC DNA]</scope>
    <source>
        <strain evidence="2">S2</strain>
        <tissue evidence="2">Leaf</tissue>
    </source>
</reference>
<proteinExistence type="predicted"/>
<name>A0A5N5EWB4_9ROSA</name>